<proteinExistence type="predicted"/>
<dbReference type="EMBL" id="JAJFZP010000003">
    <property type="protein sequence ID" value="MCC3267929.1"/>
    <property type="molecule type" value="Genomic_DNA"/>
</dbReference>
<dbReference type="RefSeq" id="WP_227906370.1">
    <property type="nucleotide sequence ID" value="NZ_CP095461.1"/>
</dbReference>
<evidence type="ECO:0000313" key="3">
    <source>
        <dbReference type="Proteomes" id="UP001139264"/>
    </source>
</evidence>
<reference evidence="2" key="1">
    <citation type="submission" date="2021-10" db="EMBL/GenBank/DDBJ databases">
        <title>Novel species in genus Arthrobacter.</title>
        <authorList>
            <person name="Liu Y."/>
        </authorList>
    </citation>
    <scope>NUCLEOTIDE SEQUENCE</scope>
    <source>
        <strain evidence="2">Zg-Y809</strain>
    </source>
</reference>
<organism evidence="2 3">
    <name type="scientific">Arthrobacter gengyunqii</name>
    <dbReference type="NCBI Taxonomy" id="2886940"/>
    <lineage>
        <taxon>Bacteria</taxon>
        <taxon>Bacillati</taxon>
        <taxon>Actinomycetota</taxon>
        <taxon>Actinomycetes</taxon>
        <taxon>Micrococcales</taxon>
        <taxon>Micrococcaceae</taxon>
        <taxon>Arthrobacter</taxon>
    </lineage>
</organism>
<comment type="caution">
    <text evidence="2">The sequence shown here is derived from an EMBL/GenBank/DDBJ whole genome shotgun (WGS) entry which is preliminary data.</text>
</comment>
<sequence length="106" mass="11607">MSTSEVREPAVARPVRHPESGRRYSLEELEALAAEGDPWALGKMDEWDLSFSDEYKGSLTDRCPDPGCDQYGEPVTLCYGEDGELLDVDHGGWGHPPAAEIQAKAS</sequence>
<evidence type="ECO:0000313" key="2">
    <source>
        <dbReference type="EMBL" id="MCC3267929.1"/>
    </source>
</evidence>
<evidence type="ECO:0000256" key="1">
    <source>
        <dbReference type="SAM" id="MobiDB-lite"/>
    </source>
</evidence>
<feature type="region of interest" description="Disordered" evidence="1">
    <location>
        <begin position="1"/>
        <end position="20"/>
    </location>
</feature>
<protein>
    <submittedName>
        <fullName evidence="2">Uncharacterized protein</fullName>
    </submittedName>
</protein>
<gene>
    <name evidence="2" type="ORF">LJ751_00945</name>
</gene>
<dbReference type="AlphaFoldDB" id="A0A9X1S624"/>
<name>A0A9X1S624_9MICC</name>
<dbReference type="Proteomes" id="UP001139264">
    <property type="component" value="Unassembled WGS sequence"/>
</dbReference>
<accession>A0A9X1S624</accession>